<gene>
    <name evidence="3" type="ORF">BN1723_007386</name>
</gene>
<feature type="compositionally biased region" description="Polar residues" evidence="1">
    <location>
        <begin position="142"/>
        <end position="151"/>
    </location>
</feature>
<sequence length="379" mass="40113">MYTLSMPFPMIQYGEYTHACFEGSASQGLLPYEACHGLYCPCFSIRTSFCSASPSSSAQPVATSSLHLRSPTVILTKPPPVSALLTPSQAILAPRQASRNGMVSSLCLSASHFALAAAFSRARMLRSCASVTRGSNRRRRSVTASGATSRTLGLRRNGAHGLTATSSRTGVRRGLTPGGRAPPARVAVGTARTARTMLAAPKTKKDPMPASATHRIVGEGDRASCRRRGFVVVAAEGRGVAAAARGAAVGFGVCVALDGRIRVGLVTAGFTGAGLRAAAWKHEKVVNERLVKKGWWAEESGPRRATPKARPLEQAAILTEEEFKRLQRSEAIQKVQEVATGSRTHFDQGRGCPLATAAMTTITVTMLIPVVAYYAHLAI</sequence>
<dbReference type="Proteomes" id="UP000045706">
    <property type="component" value="Unassembled WGS sequence"/>
</dbReference>
<feature type="region of interest" description="Disordered" evidence="1">
    <location>
        <begin position="136"/>
        <end position="184"/>
    </location>
</feature>
<protein>
    <submittedName>
        <fullName evidence="3">Uncharacterized protein</fullName>
    </submittedName>
</protein>
<organism evidence="3 4">
    <name type="scientific">Verticillium longisporum</name>
    <name type="common">Verticillium dahliae var. longisporum</name>
    <dbReference type="NCBI Taxonomy" id="100787"/>
    <lineage>
        <taxon>Eukaryota</taxon>
        <taxon>Fungi</taxon>
        <taxon>Dikarya</taxon>
        <taxon>Ascomycota</taxon>
        <taxon>Pezizomycotina</taxon>
        <taxon>Sordariomycetes</taxon>
        <taxon>Hypocreomycetidae</taxon>
        <taxon>Glomerellales</taxon>
        <taxon>Plectosphaerellaceae</taxon>
        <taxon>Verticillium</taxon>
    </lineage>
</organism>
<reference evidence="4" key="1">
    <citation type="submission" date="2015-05" db="EMBL/GenBank/DDBJ databases">
        <authorList>
            <person name="Fogelqvist Johan"/>
        </authorList>
    </citation>
    <scope>NUCLEOTIDE SEQUENCE [LARGE SCALE GENOMIC DNA]</scope>
</reference>
<keyword evidence="2" id="KW-0472">Membrane</keyword>
<accession>A0A0G4NL96</accession>
<dbReference type="EMBL" id="CVQI01036273">
    <property type="protein sequence ID" value="CRK47161.1"/>
    <property type="molecule type" value="Genomic_DNA"/>
</dbReference>
<proteinExistence type="predicted"/>
<feature type="transmembrane region" description="Helical" evidence="2">
    <location>
        <begin position="354"/>
        <end position="375"/>
    </location>
</feature>
<evidence type="ECO:0000313" key="3">
    <source>
        <dbReference type="EMBL" id="CRK47161.1"/>
    </source>
</evidence>
<evidence type="ECO:0000256" key="2">
    <source>
        <dbReference type="SAM" id="Phobius"/>
    </source>
</evidence>
<keyword evidence="2" id="KW-0812">Transmembrane</keyword>
<evidence type="ECO:0000313" key="4">
    <source>
        <dbReference type="Proteomes" id="UP000045706"/>
    </source>
</evidence>
<keyword evidence="2" id="KW-1133">Transmembrane helix</keyword>
<dbReference type="AlphaFoldDB" id="A0A0G4NL96"/>
<name>A0A0G4NL96_VERLO</name>
<evidence type="ECO:0000256" key="1">
    <source>
        <dbReference type="SAM" id="MobiDB-lite"/>
    </source>
</evidence>